<proteinExistence type="predicted"/>
<gene>
    <name evidence="2" type="ORF">HQ43_07890</name>
</gene>
<keyword evidence="3" id="KW-1185">Reference proteome</keyword>
<evidence type="ECO:0000256" key="1">
    <source>
        <dbReference type="SAM" id="SignalP"/>
    </source>
</evidence>
<organism evidence="2 3">
    <name type="scientific">Porphyromonas canoris</name>
    <dbReference type="NCBI Taxonomy" id="36875"/>
    <lineage>
        <taxon>Bacteria</taxon>
        <taxon>Pseudomonadati</taxon>
        <taxon>Bacteroidota</taxon>
        <taxon>Bacteroidia</taxon>
        <taxon>Bacteroidales</taxon>
        <taxon>Porphyromonadaceae</taxon>
        <taxon>Porphyromonas</taxon>
    </lineage>
</organism>
<feature type="chain" id="PRO_5045871958" description="DUF3828 domain-containing protein" evidence="1">
    <location>
        <begin position="22"/>
        <end position="311"/>
    </location>
</feature>
<evidence type="ECO:0000313" key="3">
    <source>
        <dbReference type="Proteomes" id="UP000030101"/>
    </source>
</evidence>
<accession>A0ABR4XKJ8</accession>
<evidence type="ECO:0008006" key="4">
    <source>
        <dbReference type="Google" id="ProtNLM"/>
    </source>
</evidence>
<comment type="caution">
    <text evidence="2">The sequence shown here is derived from an EMBL/GenBank/DDBJ whole genome shotgun (WGS) entry which is preliminary data.</text>
</comment>
<dbReference type="EMBL" id="JQZV01000013">
    <property type="protein sequence ID" value="KGN91965.1"/>
    <property type="molecule type" value="Genomic_DNA"/>
</dbReference>
<keyword evidence="1" id="KW-0732">Signal</keyword>
<feature type="signal peptide" evidence="1">
    <location>
        <begin position="1"/>
        <end position="21"/>
    </location>
</feature>
<reference evidence="2 3" key="1">
    <citation type="submission" date="2014-08" db="EMBL/GenBank/DDBJ databases">
        <title>Porphyromonas canoris strain:OH2762 Genome sequencing.</title>
        <authorList>
            <person name="Wallis C."/>
            <person name="Deusch O."/>
            <person name="O'Flynn C."/>
            <person name="Davis I."/>
            <person name="Jospin G."/>
            <person name="Darling A.E."/>
            <person name="Coil D.A."/>
            <person name="Alexiev A."/>
            <person name="Horsfall A."/>
            <person name="Kirkwood N."/>
            <person name="Harris S."/>
            <person name="Eisen J.A."/>
        </authorList>
    </citation>
    <scope>NUCLEOTIDE SEQUENCE [LARGE SCALE GENOMIC DNA]</scope>
    <source>
        <strain evidence="3">COT-108 OH2762</strain>
    </source>
</reference>
<name>A0ABR4XKJ8_9PORP</name>
<dbReference type="RefSeq" id="WP_036791718.1">
    <property type="nucleotide sequence ID" value="NZ_JQZV01000013.1"/>
</dbReference>
<protein>
    <recommendedName>
        <fullName evidence="4">DUF3828 domain-containing protein</fullName>
    </recommendedName>
</protein>
<dbReference type="PROSITE" id="PS51257">
    <property type="entry name" value="PROKAR_LIPOPROTEIN"/>
    <property type="match status" value="1"/>
</dbReference>
<sequence>MKHLLLLVAICLASFSCSSSGKSSTENNDQTTDYESLDNGGRWILSLFAGSEDGKFSQPSNENDFTPRLHEFFQEAYMLYDTRSGNEMSDAELEQAKAHYKEKWSGIYPAKEDAIGLFGAGDDDMEPIENVKVVPLGDLRYNITVEYEWRGPILSTVRLIEQGDKFVIDEMSCKYIKPEPQPLLLPVGKRCFTNSDEGGDITTIEMNIASDCSVKGVFQFAPGTGEPWQVSFEGIVQGYKLRIEFDELPPNIDDEYSWQLRRKWYIETYDLGNGEESEVLTINFYGFNHETGEPGDVPFTFIECARKNWRE</sequence>
<evidence type="ECO:0000313" key="2">
    <source>
        <dbReference type="EMBL" id="KGN91965.1"/>
    </source>
</evidence>
<dbReference type="Proteomes" id="UP000030101">
    <property type="component" value="Unassembled WGS sequence"/>
</dbReference>